<comment type="caution">
    <text evidence="2">The sequence shown here is derived from an EMBL/GenBank/DDBJ whole genome shotgun (WGS) entry which is preliminary data.</text>
</comment>
<gene>
    <name evidence="2" type="ORF">FHU38_005392</name>
</gene>
<feature type="region of interest" description="Disordered" evidence="1">
    <location>
        <begin position="1"/>
        <end position="107"/>
    </location>
</feature>
<keyword evidence="3" id="KW-1185">Reference proteome</keyword>
<organism evidence="2 3">
    <name type="scientific">Saccharomonospora amisosensis</name>
    <dbReference type="NCBI Taxonomy" id="1128677"/>
    <lineage>
        <taxon>Bacteria</taxon>
        <taxon>Bacillati</taxon>
        <taxon>Actinomycetota</taxon>
        <taxon>Actinomycetes</taxon>
        <taxon>Pseudonocardiales</taxon>
        <taxon>Pseudonocardiaceae</taxon>
        <taxon>Saccharomonospora</taxon>
    </lineage>
</organism>
<evidence type="ECO:0008006" key="4">
    <source>
        <dbReference type="Google" id="ProtNLM"/>
    </source>
</evidence>
<dbReference type="PANTHER" id="PTHR36221:SF1">
    <property type="entry name" value="DUF742 DOMAIN-CONTAINING PROTEIN"/>
    <property type="match status" value="1"/>
</dbReference>
<feature type="compositionally biased region" description="Basic and acidic residues" evidence="1">
    <location>
        <begin position="78"/>
        <end position="87"/>
    </location>
</feature>
<dbReference type="PANTHER" id="PTHR36221">
    <property type="entry name" value="DUF742 DOMAIN-CONTAINING PROTEIN"/>
    <property type="match status" value="1"/>
</dbReference>
<accession>A0A7X5UWJ6</accession>
<feature type="compositionally biased region" description="Basic and acidic residues" evidence="1">
    <location>
        <begin position="1"/>
        <end position="16"/>
    </location>
</feature>
<evidence type="ECO:0000313" key="3">
    <source>
        <dbReference type="Proteomes" id="UP000545493"/>
    </source>
</evidence>
<reference evidence="2 3" key="1">
    <citation type="submission" date="2020-03" db="EMBL/GenBank/DDBJ databases">
        <title>Sequencing the genomes of 1000 actinobacteria strains.</title>
        <authorList>
            <person name="Klenk H.-P."/>
        </authorList>
    </citation>
    <scope>NUCLEOTIDE SEQUENCE [LARGE SCALE GENOMIC DNA]</scope>
    <source>
        <strain evidence="2 3">DSM 45685</strain>
    </source>
</reference>
<evidence type="ECO:0000256" key="1">
    <source>
        <dbReference type="SAM" id="MobiDB-lite"/>
    </source>
</evidence>
<proteinExistence type="predicted"/>
<dbReference type="AlphaFoldDB" id="A0A7X5UWJ6"/>
<sequence>MGTRDDDSQQADDRTVGRSGARFPSAKQRRRFGSEPDPPLPPAGEPGWDSTAKPSSGSKARRSGARYPPAEPLDESEADQRGKRAEVDPQIGKPPPTPPPQHPWQQPPRAERVLAAPADSDDSSEHRLRVRPYVLTKGRTRARDDLGVETLISTIGNAPWDSVQLSSEYLAVRRLCIQPRSVAEVAAILSVPLGVARVLLSDLADDGFVHVHTTKFTASGRPDQILMQRVLEGLQKL</sequence>
<dbReference type="EMBL" id="JAAOYM010000003">
    <property type="protein sequence ID" value="NIJ14984.1"/>
    <property type="molecule type" value="Genomic_DNA"/>
</dbReference>
<dbReference type="InterPro" id="IPR007995">
    <property type="entry name" value="DUF742"/>
</dbReference>
<dbReference type="Pfam" id="PF05331">
    <property type="entry name" value="DUF742"/>
    <property type="match status" value="1"/>
</dbReference>
<dbReference type="RefSeq" id="WP_167177584.1">
    <property type="nucleotide sequence ID" value="NZ_JAAOYM010000003.1"/>
</dbReference>
<feature type="compositionally biased region" description="Pro residues" evidence="1">
    <location>
        <begin position="92"/>
        <end position="106"/>
    </location>
</feature>
<name>A0A7X5UWJ6_9PSEU</name>
<dbReference type="Proteomes" id="UP000545493">
    <property type="component" value="Unassembled WGS sequence"/>
</dbReference>
<protein>
    <recommendedName>
        <fullName evidence="4">DUF742 domain-containing protein</fullName>
    </recommendedName>
</protein>
<evidence type="ECO:0000313" key="2">
    <source>
        <dbReference type="EMBL" id="NIJ14984.1"/>
    </source>
</evidence>